<organism evidence="2 3">
    <name type="scientific">Desulforhopalus singaporensis</name>
    <dbReference type="NCBI Taxonomy" id="91360"/>
    <lineage>
        <taxon>Bacteria</taxon>
        <taxon>Pseudomonadati</taxon>
        <taxon>Thermodesulfobacteriota</taxon>
        <taxon>Desulfobulbia</taxon>
        <taxon>Desulfobulbales</taxon>
        <taxon>Desulfocapsaceae</taxon>
        <taxon>Desulforhopalus</taxon>
    </lineage>
</organism>
<dbReference type="Proteomes" id="UP000199073">
    <property type="component" value="Unassembled WGS sequence"/>
</dbReference>
<evidence type="ECO:0000313" key="3">
    <source>
        <dbReference type="Proteomes" id="UP000199073"/>
    </source>
</evidence>
<name>A0A1H0VD62_9BACT</name>
<feature type="domain" description="Transcriptional regulator-like" evidence="1">
    <location>
        <begin position="10"/>
        <end position="48"/>
    </location>
</feature>
<dbReference type="STRING" id="91360.SAMN05660330_03989"/>
<proteinExistence type="predicted"/>
<protein>
    <recommendedName>
        <fullName evidence="1">Transcriptional regulator-like domain-containing protein</fullName>
    </recommendedName>
</protein>
<dbReference type="Pfam" id="PF20109">
    <property type="entry name" value="Trans_reg_dom"/>
    <property type="match status" value="1"/>
</dbReference>
<keyword evidence="3" id="KW-1185">Reference proteome</keyword>
<accession>A0A1H0VD62</accession>
<sequence length="283" mass="33867">MKSCCNWLPKWDDKKAYPSPEITPLNKWAWEFLRRNKEYQKDFYEMKELVSSMGFFDLVNRPGPLSFDEQKHYVKCCQVIDQMMIRKYLVKSGKNMPADPEHSYEEEKPIFLGSSPLYFHDCFYKKHPTSDFYYYEAHKYHKDIDYSKEELIHKQACLKGSRISQQVRANPRALLVEINLEKSIPEQIKALEDVAKKQQKILKSWGINNKSRNRSESWREYLQILDSIDQNADFNDVHQILFPHISNEYPDYSARKQYNNWKKAAKNIRDKEYRNIAKLDITP</sequence>
<dbReference type="AlphaFoldDB" id="A0A1H0VD62"/>
<dbReference type="EMBL" id="FNJI01000045">
    <property type="protein sequence ID" value="SDP76026.1"/>
    <property type="molecule type" value="Genomic_DNA"/>
</dbReference>
<dbReference type="InterPro" id="IPR045465">
    <property type="entry name" value="Trans_reg_dom"/>
</dbReference>
<reference evidence="2 3" key="1">
    <citation type="submission" date="2016-10" db="EMBL/GenBank/DDBJ databases">
        <authorList>
            <person name="de Groot N.N."/>
        </authorList>
    </citation>
    <scope>NUCLEOTIDE SEQUENCE [LARGE SCALE GENOMIC DNA]</scope>
    <source>
        <strain evidence="2 3">DSM 12130</strain>
    </source>
</reference>
<gene>
    <name evidence="2" type="ORF">SAMN05660330_03989</name>
</gene>
<evidence type="ECO:0000313" key="2">
    <source>
        <dbReference type="EMBL" id="SDP76026.1"/>
    </source>
</evidence>
<evidence type="ECO:0000259" key="1">
    <source>
        <dbReference type="Pfam" id="PF20109"/>
    </source>
</evidence>